<sequence>MVPAPGRTPDKKTKQYKNPDFSLGLSRGRSIDMLTFCNLAILVTSLSLAVNATPLVQPTPDLGTVFAVYPGWSMDNGASNILVGDHELDCMIACSADTRCLAYTYIPYIKNEPGSGPTCATYTGINLTNFNTKTFPVNVGLIGACGTFTPTGPTNCFTVPVL</sequence>
<comment type="caution">
    <text evidence="1">The sequence shown here is derived from an EMBL/GenBank/DDBJ whole genome shotgun (WGS) entry which is preliminary data.</text>
</comment>
<dbReference type="Proteomes" id="UP000620124">
    <property type="component" value="Unassembled WGS sequence"/>
</dbReference>
<proteinExistence type="predicted"/>
<dbReference type="OrthoDB" id="2961971at2759"/>
<dbReference type="AlphaFoldDB" id="A0A8H7CZF3"/>
<evidence type="ECO:0000313" key="1">
    <source>
        <dbReference type="EMBL" id="KAF7355885.1"/>
    </source>
</evidence>
<keyword evidence="2" id="KW-1185">Reference proteome</keyword>
<accession>A0A8H7CZF3</accession>
<name>A0A8H7CZF3_9AGAR</name>
<protein>
    <submittedName>
        <fullName evidence="1">Uncharacterized protein</fullName>
    </submittedName>
</protein>
<evidence type="ECO:0000313" key="2">
    <source>
        <dbReference type="Proteomes" id="UP000620124"/>
    </source>
</evidence>
<gene>
    <name evidence="1" type="ORF">MVEN_00917200</name>
</gene>
<dbReference type="EMBL" id="JACAZI010000007">
    <property type="protein sequence ID" value="KAF7355885.1"/>
    <property type="molecule type" value="Genomic_DNA"/>
</dbReference>
<organism evidence="1 2">
    <name type="scientific">Mycena venus</name>
    <dbReference type="NCBI Taxonomy" id="2733690"/>
    <lineage>
        <taxon>Eukaryota</taxon>
        <taxon>Fungi</taxon>
        <taxon>Dikarya</taxon>
        <taxon>Basidiomycota</taxon>
        <taxon>Agaricomycotina</taxon>
        <taxon>Agaricomycetes</taxon>
        <taxon>Agaricomycetidae</taxon>
        <taxon>Agaricales</taxon>
        <taxon>Marasmiineae</taxon>
        <taxon>Mycenaceae</taxon>
        <taxon>Mycena</taxon>
    </lineage>
</organism>
<reference evidence="1" key="1">
    <citation type="submission" date="2020-05" db="EMBL/GenBank/DDBJ databases">
        <title>Mycena genomes resolve the evolution of fungal bioluminescence.</title>
        <authorList>
            <person name="Tsai I.J."/>
        </authorList>
    </citation>
    <scope>NUCLEOTIDE SEQUENCE</scope>
    <source>
        <strain evidence="1">CCC161011</strain>
    </source>
</reference>